<dbReference type="RefSeq" id="WP_069699616.1">
    <property type="nucleotide sequence ID" value="NZ_JAGGMA010000052.1"/>
</dbReference>
<name>A0A1E5KU79_9ENTE</name>
<reference evidence="2 3" key="1">
    <citation type="submission" date="2016-09" db="EMBL/GenBank/DDBJ databases">
        <authorList>
            <person name="Capua I."/>
            <person name="De Benedictis P."/>
            <person name="Joannis T."/>
            <person name="Lombin L.H."/>
            <person name="Cattoli G."/>
        </authorList>
    </citation>
    <scope>NUCLEOTIDE SEQUENCE [LARGE SCALE GENOMIC DNA]</scope>
    <source>
        <strain evidence="2 3">LMG 25899</strain>
    </source>
</reference>
<feature type="transmembrane region" description="Helical" evidence="1">
    <location>
        <begin position="38"/>
        <end position="57"/>
    </location>
</feature>
<keyword evidence="1" id="KW-1133">Transmembrane helix</keyword>
<gene>
    <name evidence="2" type="ORF">BCR26_16555</name>
</gene>
<evidence type="ECO:0000256" key="1">
    <source>
        <dbReference type="SAM" id="Phobius"/>
    </source>
</evidence>
<feature type="transmembrane region" description="Helical" evidence="1">
    <location>
        <begin position="7"/>
        <end position="26"/>
    </location>
</feature>
<evidence type="ECO:0000313" key="3">
    <source>
        <dbReference type="Proteomes" id="UP000095256"/>
    </source>
</evidence>
<accession>A0A1E5KU79</accession>
<keyword evidence="1" id="KW-0812">Transmembrane</keyword>
<dbReference type="Proteomes" id="UP000095256">
    <property type="component" value="Unassembled WGS sequence"/>
</dbReference>
<dbReference type="EMBL" id="MIEK01000046">
    <property type="protein sequence ID" value="OEH81416.1"/>
    <property type="molecule type" value="Genomic_DNA"/>
</dbReference>
<evidence type="ECO:0000313" key="2">
    <source>
        <dbReference type="EMBL" id="OEH81416.1"/>
    </source>
</evidence>
<comment type="caution">
    <text evidence="2">The sequence shown here is derived from an EMBL/GenBank/DDBJ whole genome shotgun (WGS) entry which is preliminary data.</text>
</comment>
<keyword evidence="1" id="KW-0472">Membrane</keyword>
<keyword evidence="3" id="KW-1185">Reference proteome</keyword>
<sequence length="62" mass="7420">MKKKMLELLLEAYLATWFSLVLFHLWEWNKEITIKLDGSWIVIISLLVIVIIIKPYFKNKAN</sequence>
<proteinExistence type="predicted"/>
<dbReference type="AlphaFoldDB" id="A0A1E5KU79"/>
<organism evidence="2 3">
    <name type="scientific">Enterococcus rivorum</name>
    <dbReference type="NCBI Taxonomy" id="762845"/>
    <lineage>
        <taxon>Bacteria</taxon>
        <taxon>Bacillati</taxon>
        <taxon>Bacillota</taxon>
        <taxon>Bacilli</taxon>
        <taxon>Lactobacillales</taxon>
        <taxon>Enterococcaceae</taxon>
        <taxon>Enterococcus</taxon>
    </lineage>
</organism>
<protein>
    <submittedName>
        <fullName evidence="2">Uncharacterized protein</fullName>
    </submittedName>
</protein>